<evidence type="ECO:0000313" key="3">
    <source>
        <dbReference type="EMBL" id="RJX71952.1"/>
    </source>
</evidence>
<dbReference type="CDD" id="cd17332">
    <property type="entry name" value="MFS_MelB_like"/>
    <property type="match status" value="1"/>
</dbReference>
<gene>
    <name evidence="3" type="ORF">DZ860_08965</name>
</gene>
<comment type="similarity">
    <text evidence="1">Belongs to the sodium:galactoside symporter (TC 2.A.2) family.</text>
</comment>
<keyword evidence="2" id="KW-1133">Transmembrane helix</keyword>
<feature type="transmembrane region" description="Helical" evidence="2">
    <location>
        <begin position="184"/>
        <end position="205"/>
    </location>
</feature>
<feature type="transmembrane region" description="Helical" evidence="2">
    <location>
        <begin position="237"/>
        <end position="260"/>
    </location>
</feature>
<dbReference type="NCBIfam" id="TIGR00792">
    <property type="entry name" value="gph"/>
    <property type="match status" value="1"/>
</dbReference>
<dbReference type="Pfam" id="PF13347">
    <property type="entry name" value="MFS_2"/>
    <property type="match status" value="1"/>
</dbReference>
<reference evidence="3 4" key="1">
    <citation type="submission" date="2018-08" db="EMBL/GenBank/DDBJ databases">
        <title>Vibrio isolated from the Eastern China Marginal Seas.</title>
        <authorList>
            <person name="Li Y."/>
        </authorList>
    </citation>
    <scope>NUCLEOTIDE SEQUENCE [LARGE SCALE GENOMIC DNA]</scope>
    <source>
        <strain evidence="3 4">BEI233</strain>
    </source>
</reference>
<feature type="transmembrane region" description="Helical" evidence="2">
    <location>
        <begin position="299"/>
        <end position="317"/>
    </location>
</feature>
<evidence type="ECO:0000256" key="2">
    <source>
        <dbReference type="SAM" id="Phobius"/>
    </source>
</evidence>
<dbReference type="PANTHER" id="PTHR11328:SF24">
    <property type="entry name" value="MAJOR FACILITATOR SUPERFAMILY (MFS) PROFILE DOMAIN-CONTAINING PROTEIN"/>
    <property type="match status" value="1"/>
</dbReference>
<keyword evidence="2" id="KW-0472">Membrane</keyword>
<comment type="caution">
    <text evidence="3">The sequence shown here is derived from an EMBL/GenBank/DDBJ whole genome shotgun (WGS) entry which is preliminary data.</text>
</comment>
<feature type="transmembrane region" description="Helical" evidence="2">
    <location>
        <begin position="266"/>
        <end position="287"/>
    </location>
</feature>
<dbReference type="Proteomes" id="UP000273252">
    <property type="component" value="Unassembled WGS sequence"/>
</dbReference>
<evidence type="ECO:0000313" key="4">
    <source>
        <dbReference type="Proteomes" id="UP000273252"/>
    </source>
</evidence>
<dbReference type="GO" id="GO:0006814">
    <property type="term" value="P:sodium ion transport"/>
    <property type="evidence" value="ECO:0007669"/>
    <property type="project" value="InterPro"/>
</dbReference>
<dbReference type="AlphaFoldDB" id="A0A3A6R4R4"/>
<protein>
    <submittedName>
        <fullName evidence="3">MFS transporter</fullName>
    </submittedName>
</protein>
<dbReference type="RefSeq" id="WP_120030599.1">
    <property type="nucleotide sequence ID" value="NZ_QVMU01000006.1"/>
</dbReference>
<feature type="transmembrane region" description="Helical" evidence="2">
    <location>
        <begin position="21"/>
        <end position="42"/>
    </location>
</feature>
<feature type="transmembrane region" description="Helical" evidence="2">
    <location>
        <begin position="368"/>
        <end position="389"/>
    </location>
</feature>
<dbReference type="InterPro" id="IPR036259">
    <property type="entry name" value="MFS_trans_sf"/>
</dbReference>
<name>A0A3A6R4R4_9VIBR</name>
<keyword evidence="2" id="KW-0812">Transmembrane</keyword>
<feature type="transmembrane region" description="Helical" evidence="2">
    <location>
        <begin position="323"/>
        <end position="347"/>
    </location>
</feature>
<feature type="transmembrane region" description="Helical" evidence="2">
    <location>
        <begin position="153"/>
        <end position="178"/>
    </location>
</feature>
<sequence>MSTPQADSYVVVGRKEKFAYGLGDLASNLSFGFVSLFLLYFYTDIYGLTAAQASLIFVIARVVDAIFNLLVGYFIDKTQTKHGKLRPYLLYGSIPLGVLTVICFTAIDTDYKFAYALISYTLYCIAYTAVNTPYSAMTNMLTQHEGSRASLSVYRFTLAILGYLLVSTQAEVFVGMFVEPSDGYVFAASIFALLATFLFLACFGYTKERIEVVEVAQTPSLSSLISSVKLNMPLHFLSAYTTFVYITYTLWMAVAIYYINYVLNDSGFIGSFFFVQTAAYAAGTVIAGRLVDWIGKKRLALFTLPLGAGALAIQYTIDPSNLMLIMACVCVYSVALAINFVVMWSMVADTVEYSEWKTQVRAEGAIYGYFNFITKIAMAIGGGLAGWLLQYYGYSSETISAEAVNGINLMMTVIPAVLFIVSIVFIRFYQIDEHQYRDMIQQIQLKKLQLNSETA</sequence>
<feature type="transmembrane region" description="Helical" evidence="2">
    <location>
        <begin position="54"/>
        <end position="76"/>
    </location>
</feature>
<feature type="transmembrane region" description="Helical" evidence="2">
    <location>
        <begin position="409"/>
        <end position="429"/>
    </location>
</feature>
<dbReference type="InterPro" id="IPR039672">
    <property type="entry name" value="MFS_2"/>
</dbReference>
<dbReference type="PANTHER" id="PTHR11328">
    <property type="entry name" value="MAJOR FACILITATOR SUPERFAMILY DOMAIN-CONTAINING PROTEIN"/>
    <property type="match status" value="1"/>
</dbReference>
<keyword evidence="4" id="KW-1185">Reference proteome</keyword>
<accession>A0A3A6R4R4</accession>
<dbReference type="InterPro" id="IPR001927">
    <property type="entry name" value="Na/Gal_symport"/>
</dbReference>
<organism evidence="3 4">
    <name type="scientific">Vibrio sinensis</name>
    <dbReference type="NCBI Taxonomy" id="2302434"/>
    <lineage>
        <taxon>Bacteria</taxon>
        <taxon>Pseudomonadati</taxon>
        <taxon>Pseudomonadota</taxon>
        <taxon>Gammaproteobacteria</taxon>
        <taxon>Vibrionales</taxon>
        <taxon>Vibrionaceae</taxon>
        <taxon>Vibrio</taxon>
    </lineage>
</organism>
<evidence type="ECO:0000256" key="1">
    <source>
        <dbReference type="ARBA" id="ARBA00009617"/>
    </source>
</evidence>
<dbReference type="OrthoDB" id="181905at2"/>
<proteinExistence type="inferred from homology"/>
<feature type="transmembrane region" description="Helical" evidence="2">
    <location>
        <begin position="113"/>
        <end position="132"/>
    </location>
</feature>
<dbReference type="GO" id="GO:0005886">
    <property type="term" value="C:plasma membrane"/>
    <property type="evidence" value="ECO:0007669"/>
    <property type="project" value="TreeGrafter"/>
</dbReference>
<dbReference type="GO" id="GO:0015293">
    <property type="term" value="F:symporter activity"/>
    <property type="evidence" value="ECO:0007669"/>
    <property type="project" value="InterPro"/>
</dbReference>
<dbReference type="GO" id="GO:0008643">
    <property type="term" value="P:carbohydrate transport"/>
    <property type="evidence" value="ECO:0007669"/>
    <property type="project" value="InterPro"/>
</dbReference>
<feature type="transmembrane region" description="Helical" evidence="2">
    <location>
        <begin position="88"/>
        <end position="107"/>
    </location>
</feature>
<dbReference type="EMBL" id="QVMU01000006">
    <property type="protein sequence ID" value="RJX71952.1"/>
    <property type="molecule type" value="Genomic_DNA"/>
</dbReference>
<dbReference type="Gene3D" id="1.20.1250.20">
    <property type="entry name" value="MFS general substrate transporter like domains"/>
    <property type="match status" value="2"/>
</dbReference>
<dbReference type="SUPFAM" id="SSF103473">
    <property type="entry name" value="MFS general substrate transporter"/>
    <property type="match status" value="1"/>
</dbReference>